<reference evidence="1" key="1">
    <citation type="journal article" date="2015" name="Nature">
        <title>Complex archaea that bridge the gap between prokaryotes and eukaryotes.</title>
        <authorList>
            <person name="Spang A."/>
            <person name="Saw J.H."/>
            <person name="Jorgensen S.L."/>
            <person name="Zaremba-Niedzwiedzka K."/>
            <person name="Martijn J."/>
            <person name="Lind A.E."/>
            <person name="van Eijk R."/>
            <person name="Schleper C."/>
            <person name="Guy L."/>
            <person name="Ettema T.J."/>
        </authorList>
    </citation>
    <scope>NUCLEOTIDE SEQUENCE</scope>
</reference>
<gene>
    <name evidence="1" type="ORF">LCGC14_1648090</name>
</gene>
<name>A0A0F9KDH1_9ZZZZ</name>
<organism evidence="1">
    <name type="scientific">marine sediment metagenome</name>
    <dbReference type="NCBI Taxonomy" id="412755"/>
    <lineage>
        <taxon>unclassified sequences</taxon>
        <taxon>metagenomes</taxon>
        <taxon>ecological metagenomes</taxon>
    </lineage>
</organism>
<proteinExistence type="predicted"/>
<sequence length="157" mass="15981">MPPLNPQVASPLFAEFTPTIAANAKVAGACVGNAFQLSAKTPFSSGEQGPIGIVQSAILTDKDGLSPRLAIMLYRVAFTDAGDAVAFGGTDANYAGMILVNPTDWLVIGGIGYATVSAYGLASKIVGAIWYAQIVSVDGFTVVTLNSIKGALAGIIS</sequence>
<dbReference type="AlphaFoldDB" id="A0A0F9KDH1"/>
<protein>
    <submittedName>
        <fullName evidence="1">Uncharacterized protein</fullName>
    </submittedName>
</protein>
<evidence type="ECO:0000313" key="1">
    <source>
        <dbReference type="EMBL" id="KKM20178.1"/>
    </source>
</evidence>
<accession>A0A0F9KDH1</accession>
<dbReference type="EMBL" id="LAZR01013822">
    <property type="protein sequence ID" value="KKM20178.1"/>
    <property type="molecule type" value="Genomic_DNA"/>
</dbReference>
<comment type="caution">
    <text evidence="1">The sequence shown here is derived from an EMBL/GenBank/DDBJ whole genome shotgun (WGS) entry which is preliminary data.</text>
</comment>